<sequence length="287" mass="31235">MKRRTVELKGSCATGPMPDATGTTTEMVRSTERVAQILGAVAIGQDQGRRLSEIADELGLAPATVHRLLSTLVAQGLVEKPVGGHRYYIGQDVFLLALSRRNRFPVKSIASPHLDTLRAMFGETVFLTTRNALDSVCVDRRTGENPSRILYVDIGNRRPLGVSIGGIPLMHTLSRSELDALLRRNARRLAAFGATMTDIRERVQSCRQRGFGMLDAMLQNTAYRGISVPIVTSANETIGALGLGAIASRMTESNVKRFSRTMQEHAAEIASDYENRIGAEAGQTLTP</sequence>
<evidence type="ECO:0000259" key="5">
    <source>
        <dbReference type="PROSITE" id="PS51077"/>
    </source>
</evidence>
<accession>A0A5E5P823</accession>
<dbReference type="AlphaFoldDB" id="A0A5E5P823"/>
<name>A0A5E5P823_9BURK</name>
<dbReference type="Proteomes" id="UP000364291">
    <property type="component" value="Unassembled WGS sequence"/>
</dbReference>
<proteinExistence type="predicted"/>
<feature type="domain" description="HTH iclR-type" evidence="5">
    <location>
        <begin position="28"/>
        <end position="91"/>
    </location>
</feature>
<dbReference type="PANTHER" id="PTHR30136:SF39">
    <property type="entry name" value="TRANSCRIPTIONAL REGULATORY PROTEIN"/>
    <property type="match status" value="1"/>
</dbReference>
<dbReference type="GO" id="GO:0045892">
    <property type="term" value="P:negative regulation of DNA-templated transcription"/>
    <property type="evidence" value="ECO:0007669"/>
    <property type="project" value="TreeGrafter"/>
</dbReference>
<keyword evidence="1" id="KW-0805">Transcription regulation</keyword>
<dbReference type="InterPro" id="IPR029016">
    <property type="entry name" value="GAF-like_dom_sf"/>
</dbReference>
<dbReference type="InterPro" id="IPR036388">
    <property type="entry name" value="WH-like_DNA-bd_sf"/>
</dbReference>
<dbReference type="GO" id="GO:0003700">
    <property type="term" value="F:DNA-binding transcription factor activity"/>
    <property type="evidence" value="ECO:0007669"/>
    <property type="project" value="TreeGrafter"/>
</dbReference>
<keyword evidence="2" id="KW-0238">DNA-binding</keyword>
<dbReference type="PROSITE" id="PS51078">
    <property type="entry name" value="ICLR_ED"/>
    <property type="match status" value="1"/>
</dbReference>
<reference evidence="7 8" key="1">
    <citation type="submission" date="2019-08" db="EMBL/GenBank/DDBJ databases">
        <authorList>
            <person name="Peeters C."/>
        </authorList>
    </citation>
    <scope>NUCLEOTIDE SEQUENCE [LARGE SCALE GENOMIC DNA]</scope>
    <source>
        <strain evidence="7 8">LMG 18089</strain>
    </source>
</reference>
<dbReference type="SUPFAM" id="SSF55781">
    <property type="entry name" value="GAF domain-like"/>
    <property type="match status" value="1"/>
</dbReference>
<dbReference type="Gene3D" id="1.10.10.10">
    <property type="entry name" value="Winged helix-like DNA-binding domain superfamily/Winged helix DNA-binding domain"/>
    <property type="match status" value="1"/>
</dbReference>
<dbReference type="Pfam" id="PF09339">
    <property type="entry name" value="HTH_IclR"/>
    <property type="match status" value="1"/>
</dbReference>
<evidence type="ECO:0000313" key="8">
    <source>
        <dbReference type="Proteomes" id="UP000364291"/>
    </source>
</evidence>
<protein>
    <submittedName>
        <fullName evidence="7">IclR family transcriptional regulator</fullName>
    </submittedName>
</protein>
<dbReference type="PANTHER" id="PTHR30136">
    <property type="entry name" value="HELIX-TURN-HELIX TRANSCRIPTIONAL REGULATOR, ICLR FAMILY"/>
    <property type="match status" value="1"/>
</dbReference>
<feature type="region of interest" description="Disordered" evidence="4">
    <location>
        <begin position="1"/>
        <end position="23"/>
    </location>
</feature>
<dbReference type="SMART" id="SM00346">
    <property type="entry name" value="HTH_ICLR"/>
    <property type="match status" value="1"/>
</dbReference>
<evidence type="ECO:0000313" key="7">
    <source>
        <dbReference type="EMBL" id="VVG72484.1"/>
    </source>
</evidence>
<dbReference type="PROSITE" id="PS51077">
    <property type="entry name" value="HTH_ICLR"/>
    <property type="match status" value="1"/>
</dbReference>
<evidence type="ECO:0000256" key="3">
    <source>
        <dbReference type="ARBA" id="ARBA00023163"/>
    </source>
</evidence>
<dbReference type="Pfam" id="PF01614">
    <property type="entry name" value="IclR_C"/>
    <property type="match status" value="1"/>
</dbReference>
<dbReference type="InterPro" id="IPR011991">
    <property type="entry name" value="ArsR-like_HTH"/>
</dbReference>
<dbReference type="GO" id="GO:0003677">
    <property type="term" value="F:DNA binding"/>
    <property type="evidence" value="ECO:0007669"/>
    <property type="project" value="UniProtKB-KW"/>
</dbReference>
<dbReference type="InterPro" id="IPR036390">
    <property type="entry name" value="WH_DNA-bd_sf"/>
</dbReference>
<evidence type="ECO:0000256" key="2">
    <source>
        <dbReference type="ARBA" id="ARBA00023125"/>
    </source>
</evidence>
<keyword evidence="3" id="KW-0804">Transcription</keyword>
<evidence type="ECO:0000256" key="4">
    <source>
        <dbReference type="SAM" id="MobiDB-lite"/>
    </source>
</evidence>
<dbReference type="InterPro" id="IPR050707">
    <property type="entry name" value="HTH_MetabolicPath_Reg"/>
</dbReference>
<dbReference type="SUPFAM" id="SSF46785">
    <property type="entry name" value="Winged helix' DNA-binding domain"/>
    <property type="match status" value="1"/>
</dbReference>
<gene>
    <name evidence="7" type="ORF">PAP18089_03480</name>
</gene>
<dbReference type="OrthoDB" id="9807558at2"/>
<dbReference type="RefSeq" id="WP_082164782.1">
    <property type="nucleotide sequence ID" value="NZ_CEWL01000022.1"/>
</dbReference>
<feature type="domain" description="IclR-ED" evidence="6">
    <location>
        <begin position="92"/>
        <end position="279"/>
    </location>
</feature>
<dbReference type="EMBL" id="CABPSX010000007">
    <property type="protein sequence ID" value="VVG72484.1"/>
    <property type="molecule type" value="Genomic_DNA"/>
</dbReference>
<evidence type="ECO:0000259" key="6">
    <source>
        <dbReference type="PROSITE" id="PS51078"/>
    </source>
</evidence>
<dbReference type="InterPro" id="IPR005471">
    <property type="entry name" value="Tscrpt_reg_IclR_N"/>
</dbReference>
<evidence type="ECO:0000256" key="1">
    <source>
        <dbReference type="ARBA" id="ARBA00023015"/>
    </source>
</evidence>
<dbReference type="Gene3D" id="3.30.450.40">
    <property type="match status" value="1"/>
</dbReference>
<dbReference type="InterPro" id="IPR014757">
    <property type="entry name" value="Tscrpt_reg_IclR_C"/>
</dbReference>
<organism evidence="7 8">
    <name type="scientific">Pandoraea apista</name>
    <dbReference type="NCBI Taxonomy" id="93218"/>
    <lineage>
        <taxon>Bacteria</taxon>
        <taxon>Pseudomonadati</taxon>
        <taxon>Pseudomonadota</taxon>
        <taxon>Betaproteobacteria</taxon>
        <taxon>Burkholderiales</taxon>
        <taxon>Burkholderiaceae</taxon>
        <taxon>Pandoraea</taxon>
    </lineage>
</organism>
<dbReference type="CDD" id="cd00090">
    <property type="entry name" value="HTH_ARSR"/>
    <property type="match status" value="1"/>
</dbReference>